<dbReference type="SUPFAM" id="SSF52343">
    <property type="entry name" value="Ferredoxin reductase-like, C-terminal NADP-linked domain"/>
    <property type="match status" value="1"/>
</dbReference>
<comment type="caution">
    <text evidence="12">The sequence shown here is derived from an EMBL/GenBank/DDBJ whole genome shotgun (WGS) entry which is preliminary data.</text>
</comment>
<evidence type="ECO:0000259" key="11">
    <source>
        <dbReference type="PROSITE" id="PS51384"/>
    </source>
</evidence>
<evidence type="ECO:0000259" key="10">
    <source>
        <dbReference type="PROSITE" id="PS50902"/>
    </source>
</evidence>
<feature type="region of interest" description="Disordered" evidence="9">
    <location>
        <begin position="549"/>
        <end position="568"/>
    </location>
</feature>
<evidence type="ECO:0000256" key="5">
    <source>
        <dbReference type="ARBA" id="ARBA00022827"/>
    </source>
</evidence>
<name>A0A504WZ30_LEIDO</name>
<dbReference type="InterPro" id="IPR039261">
    <property type="entry name" value="FNR_nucleotide-bd"/>
</dbReference>
<dbReference type="InterPro" id="IPR003097">
    <property type="entry name" value="CysJ-like_FAD-binding"/>
</dbReference>
<dbReference type="Pfam" id="PF00258">
    <property type="entry name" value="Flavodoxin_1"/>
    <property type="match status" value="1"/>
</dbReference>
<evidence type="ECO:0000256" key="4">
    <source>
        <dbReference type="ARBA" id="ARBA00022643"/>
    </source>
</evidence>
<comment type="cofactor">
    <cofactor evidence="1">
        <name>FMN</name>
        <dbReference type="ChEBI" id="CHEBI:58210"/>
    </cofactor>
</comment>
<dbReference type="InterPro" id="IPR008254">
    <property type="entry name" value="Flavodoxin/NO_synth"/>
</dbReference>
<dbReference type="VEuPathDB" id="TriTrypDB:LdBPK_364950.1"/>
<evidence type="ECO:0000313" key="12">
    <source>
        <dbReference type="EMBL" id="TPP41971.1"/>
    </source>
</evidence>
<dbReference type="FunFam" id="3.40.50.360:FF:000059">
    <property type="entry name" value="5-methyltetrahydrofolate-homocysteine methyltransferase reductase"/>
    <property type="match status" value="1"/>
</dbReference>
<dbReference type="GO" id="GO:0003958">
    <property type="term" value="F:NADPH-hemoprotein reductase activity"/>
    <property type="evidence" value="ECO:0007669"/>
    <property type="project" value="UniProtKB-EC"/>
</dbReference>
<feature type="compositionally biased region" description="Polar residues" evidence="9">
    <location>
        <begin position="822"/>
        <end position="837"/>
    </location>
</feature>
<feature type="compositionally biased region" description="Low complexity" evidence="9">
    <location>
        <begin position="838"/>
        <end position="861"/>
    </location>
</feature>
<evidence type="ECO:0000256" key="9">
    <source>
        <dbReference type="SAM" id="MobiDB-lite"/>
    </source>
</evidence>
<proteinExistence type="predicted"/>
<gene>
    <name evidence="12" type="ORF">CGC20_27565</name>
</gene>
<comment type="cofactor">
    <cofactor evidence="2">
        <name>FAD</name>
        <dbReference type="ChEBI" id="CHEBI:57692"/>
    </cofactor>
</comment>
<dbReference type="InterPro" id="IPR017938">
    <property type="entry name" value="Riboflavin_synthase-like_b-brl"/>
</dbReference>
<sequence>MPLLPASKGKDAAAAPKKKVHPPEPCGCGEPCKFCLGKNRWCPHCYEKQCTFRYKRVVIGVEPLTGADVGPGKGELASSLGRRGTSRRRTTVRLVDEKRKAASMQRSTSAQRRGTNRLYVLYGSETGNAESIAKRLHHDATNNHGFPDAACMTLNQAVSMKLFDAQLAEDAPASLCVVIVCSTTGEGEPPQNAARFRRWLRNAAGTLHKLRYCLLALGDTNYNSFCAPGIFMDNKLRDMGAVCCYPRGEADDSVGLHLVVNPWLEGLWSALKQSGTEGIAATGQETCATEDIRIDMSVAQEAALLYSHSSPLCAATALFLHERITELGGKADLYPIQHFNPTTSLRRPPTVLFFVLGTEGDADAQCEQCACAAQQLPPLGPLSAWIGNSDPCTPPPAEAVELHRWMSDPSIRFFNSLFVSRKPDGASRAAALDADLKALATNCKLEYLCRCQLSGEVPSVAISADDVFLWVEKVLHSLPGVTADTVYIRRTMDDSFDTRVGAAFRAAHAPGLRSGSATESDYVARGGSAPTLIGQRLYRVGLEDDCGRGDAGHASSENGGSHGAGASRKTHEVVDDLLTPIVFLYSGHSSFVKQCAMNIFSGAGQHHLRCSISELSNFQRMGFPRHATFVFIVSGVLTEPMSRVLKVLRTLQSQKKDIEGVSFAILGIGKTSESGPFNACALELETLLLKVKANKIHCTGLADVDSSSLVPIVQSWESSLWGAIVRPMKSTAYLDIASPGIQVQRSVAPLATSGSSVGAALCLAGALVGESVIRDAGGNGGVGGGNDLVEHSKFGDFLSASASPSLLPLPGGVGPSRGADLQGSSLVTVPGSSLPGNSSTPTTVAAGATPGSDKTDASAAGAGLADALSPWDTTPLHREKARHTPVVFLYASAGMSKAIAMHAMRSAEEKGFPTAVHPFAHFQFVDYHAHPNVMLFCEAGAEGQANGGRRFRKFLTNPSHHPGTLSSVRFAVLGLCATPADVVHPAFCWAKLLLRLQANRIFPVLIMPSISQLHSLGMPWINCVLSSLALLPSSVVVPSPPRGPNAPGAGELTIGPSRVGTAAAPRARDDDADNDAVEEAADAGEEVQRSVSADMGSCGADVSTEQDSCTEWSMENRIAYRVDGVVQSWKLLTCPTVRHPVVQLDFSVSVGTQWAPGQTIAVVPSNSTAQVEALLRLFHLTRDEPFLPPAIAGPGVSVFPTSPLYEAVDFPVSCGTVLMRYVELRVTGIHKPLFELLARPCASEEAKAAVQTMYAELLADRTPRDLCEVLEAVGAAAHSLPPFRHIVENLSLLQPRQYSICSSHRADATTLSICFKVVEKGLCTRWMYEQCLSAAGLPLVSVASAAPTHAEGCTAPSAVRQPVLSNTAIVAKVRVVIPFEIRSASVFRMPRDPLVPMILVGSGTGIAPFRAFLQEREACLTERQLPSGCTCPKGKLCGCSCEKATRHGQAVCGTINVFFGCRRRYEDYLFRDELSHWKDSGVVHSLAVAFSRDTNDGRFYGGGCYVQDKIQECGVALMDLILQRNAYVFVCGDADGMAKEVHRTLRQLIQQHLTLSDAAAATYLERMSKDGRYLREVWSTGV</sequence>
<protein>
    <recommendedName>
        <fullName evidence="8">NADPH--hemoprotein reductase</fullName>
        <ecNumber evidence="8">1.6.2.4</ecNumber>
    </recommendedName>
</protein>
<dbReference type="Gene3D" id="1.20.990.10">
    <property type="entry name" value="NADPH-cytochrome p450 Reductase, Chain A, domain 3"/>
    <property type="match status" value="1"/>
</dbReference>
<dbReference type="PROSITE" id="PS51384">
    <property type="entry name" value="FAD_FR"/>
    <property type="match status" value="1"/>
</dbReference>
<dbReference type="PRINTS" id="PR00371">
    <property type="entry name" value="FPNCR"/>
</dbReference>
<feature type="region of interest" description="Disordered" evidence="9">
    <location>
        <begin position="1041"/>
        <end position="1086"/>
    </location>
</feature>
<dbReference type="InterPro" id="IPR017927">
    <property type="entry name" value="FAD-bd_FR_type"/>
</dbReference>
<keyword evidence="5" id="KW-0274">FAD</keyword>
<accession>A0A504WZ30</accession>
<dbReference type="Gene3D" id="3.40.50.80">
    <property type="entry name" value="Nucleotide-binding domain of ferredoxin-NADP reductase (FNR) module"/>
    <property type="match status" value="1"/>
</dbReference>
<dbReference type="VEuPathDB" id="TriTrypDB:LDHU3_36.6670"/>
<evidence type="ECO:0000256" key="7">
    <source>
        <dbReference type="ARBA" id="ARBA00023002"/>
    </source>
</evidence>
<dbReference type="Proteomes" id="UP000318821">
    <property type="component" value="Unassembled WGS sequence"/>
</dbReference>
<dbReference type="Gene3D" id="2.40.30.10">
    <property type="entry name" value="Translation factors"/>
    <property type="match status" value="1"/>
</dbReference>
<dbReference type="Gene3D" id="3.40.50.360">
    <property type="match status" value="3"/>
</dbReference>
<dbReference type="GO" id="GO:0050660">
    <property type="term" value="F:flavin adenine dinucleotide binding"/>
    <property type="evidence" value="ECO:0007669"/>
    <property type="project" value="TreeGrafter"/>
</dbReference>
<evidence type="ECO:0000256" key="3">
    <source>
        <dbReference type="ARBA" id="ARBA00022630"/>
    </source>
</evidence>
<dbReference type="EMBL" id="RHLD01000002">
    <property type="protein sequence ID" value="TPP41971.1"/>
    <property type="molecule type" value="Genomic_DNA"/>
</dbReference>
<dbReference type="PROSITE" id="PS50902">
    <property type="entry name" value="FLAVODOXIN_LIKE"/>
    <property type="match status" value="1"/>
</dbReference>
<keyword evidence="3" id="KW-0285">Flavoprotein</keyword>
<dbReference type="EC" id="1.6.2.4" evidence="8"/>
<keyword evidence="4" id="KW-0288">FMN</keyword>
<feature type="region of interest" description="Disordered" evidence="9">
    <location>
        <begin position="1"/>
        <end position="23"/>
    </location>
</feature>
<keyword evidence="7" id="KW-0560">Oxidoreductase</keyword>
<dbReference type="InterPro" id="IPR029039">
    <property type="entry name" value="Flavoprotein-like_sf"/>
</dbReference>
<evidence type="ECO:0000313" key="13">
    <source>
        <dbReference type="Proteomes" id="UP000318821"/>
    </source>
</evidence>
<feature type="region of interest" description="Disordered" evidence="9">
    <location>
        <begin position="809"/>
        <end position="861"/>
    </location>
</feature>
<evidence type="ECO:0000256" key="6">
    <source>
        <dbReference type="ARBA" id="ARBA00022857"/>
    </source>
</evidence>
<keyword evidence="6" id="KW-0521">NADP</keyword>
<dbReference type="Pfam" id="PF00175">
    <property type="entry name" value="NAD_binding_1"/>
    <property type="match status" value="1"/>
</dbReference>
<dbReference type="PRINTS" id="PR00369">
    <property type="entry name" value="FLAVODOXIN"/>
</dbReference>
<dbReference type="PANTHER" id="PTHR19384">
    <property type="entry name" value="NITRIC OXIDE SYNTHASE-RELATED"/>
    <property type="match status" value="1"/>
</dbReference>
<evidence type="ECO:0000256" key="1">
    <source>
        <dbReference type="ARBA" id="ARBA00001917"/>
    </source>
</evidence>
<organism evidence="12 13">
    <name type="scientific">Leishmania donovani</name>
    <dbReference type="NCBI Taxonomy" id="5661"/>
    <lineage>
        <taxon>Eukaryota</taxon>
        <taxon>Discoba</taxon>
        <taxon>Euglenozoa</taxon>
        <taxon>Kinetoplastea</taxon>
        <taxon>Metakinetoplastina</taxon>
        <taxon>Trypanosomatida</taxon>
        <taxon>Trypanosomatidae</taxon>
        <taxon>Leishmaniinae</taxon>
        <taxon>Leishmania</taxon>
    </lineage>
</organism>
<dbReference type="InterPro" id="IPR001094">
    <property type="entry name" value="Flavdoxin-like"/>
</dbReference>
<evidence type="ECO:0000256" key="8">
    <source>
        <dbReference type="ARBA" id="ARBA00023797"/>
    </source>
</evidence>
<reference evidence="13" key="1">
    <citation type="submission" date="2019-02" db="EMBL/GenBank/DDBJ databases">
        <title>FDA dAtabase for Regulatory Grade micrObial Sequences (FDA-ARGOS): Supporting development and validation of Infectious Disease Dx tests.</title>
        <authorList>
            <person name="Duncan R."/>
            <person name="Fisher C."/>
            <person name="Tallon L."/>
            <person name="Sadzewicz L."/>
            <person name="Sengamalay N."/>
            <person name="Ott S."/>
            <person name="Godinez A."/>
            <person name="Nagaraj S."/>
            <person name="Vavikolanu K."/>
            <person name="Vyas G."/>
            <person name="Nadendla S."/>
            <person name="Aluvathingal J."/>
            <person name="Sichtig H."/>
        </authorList>
    </citation>
    <scope>NUCLEOTIDE SEQUENCE [LARGE SCALE GENOMIC DNA]</scope>
    <source>
        <strain evidence="13">FDAARGOS_360</strain>
    </source>
</reference>
<dbReference type="VEuPathDB" id="TriTrypDB:LdCL_360056700"/>
<dbReference type="PANTHER" id="PTHR19384:SF17">
    <property type="entry name" value="NADPH--CYTOCHROME P450 REDUCTASE"/>
    <property type="match status" value="1"/>
</dbReference>
<dbReference type="InterPro" id="IPR001709">
    <property type="entry name" value="Flavoprot_Pyr_Nucl_cyt_Rdtase"/>
</dbReference>
<dbReference type="InterPro" id="IPR001433">
    <property type="entry name" value="OxRdtase_FAD/NAD-bd"/>
</dbReference>
<feature type="domain" description="Flavodoxin-like" evidence="10">
    <location>
        <begin position="118"/>
        <end position="268"/>
    </location>
</feature>
<evidence type="ECO:0000256" key="2">
    <source>
        <dbReference type="ARBA" id="ARBA00001974"/>
    </source>
</evidence>
<dbReference type="SUPFAM" id="SSF52218">
    <property type="entry name" value="Flavoproteins"/>
    <property type="match status" value="3"/>
</dbReference>
<dbReference type="Pfam" id="PF00667">
    <property type="entry name" value="FAD_binding_1"/>
    <property type="match status" value="1"/>
</dbReference>
<dbReference type="InterPro" id="IPR023173">
    <property type="entry name" value="NADPH_Cyt_P450_Rdtase_alpha"/>
</dbReference>
<feature type="domain" description="FAD-binding FR-type" evidence="11">
    <location>
        <begin position="1118"/>
        <end position="1354"/>
    </location>
</feature>
<feature type="compositionally biased region" description="Acidic residues" evidence="9">
    <location>
        <begin position="1070"/>
        <end position="1085"/>
    </location>
</feature>
<dbReference type="GO" id="GO:0005829">
    <property type="term" value="C:cytosol"/>
    <property type="evidence" value="ECO:0007669"/>
    <property type="project" value="TreeGrafter"/>
</dbReference>
<dbReference type="SUPFAM" id="SSF63380">
    <property type="entry name" value="Riboflavin synthase domain-like"/>
    <property type="match status" value="1"/>
</dbReference>
<dbReference type="GO" id="GO:0010181">
    <property type="term" value="F:FMN binding"/>
    <property type="evidence" value="ECO:0007669"/>
    <property type="project" value="InterPro"/>
</dbReference>